<dbReference type="STRING" id="189425.PGRAT_05235"/>
<dbReference type="AlphaFoldDB" id="A0A089NDN6"/>
<evidence type="ECO:0000256" key="7">
    <source>
        <dbReference type="RuleBase" id="RU363032"/>
    </source>
</evidence>
<evidence type="ECO:0000256" key="3">
    <source>
        <dbReference type="ARBA" id="ARBA00022475"/>
    </source>
</evidence>
<dbReference type="PROSITE" id="PS50928">
    <property type="entry name" value="ABC_TM1"/>
    <property type="match status" value="1"/>
</dbReference>
<dbReference type="EMBL" id="CP009287">
    <property type="protein sequence ID" value="AIQ67104.1"/>
    <property type="molecule type" value="Genomic_DNA"/>
</dbReference>
<dbReference type="PANTHER" id="PTHR43744:SF9">
    <property type="entry name" value="POLYGALACTURONAN_RHAMNOGALACTURONAN TRANSPORT SYSTEM PERMEASE PROTEIN YTCP"/>
    <property type="match status" value="1"/>
</dbReference>
<dbReference type="CDD" id="cd06261">
    <property type="entry name" value="TM_PBP2"/>
    <property type="match status" value="1"/>
</dbReference>
<comment type="similarity">
    <text evidence="7">Belongs to the binding-protein-dependent transport system permease family.</text>
</comment>
<dbReference type="Pfam" id="PF00528">
    <property type="entry name" value="BPD_transp_1"/>
    <property type="match status" value="1"/>
</dbReference>
<dbReference type="OrthoDB" id="9810086at2"/>
<keyword evidence="5 7" id="KW-1133">Transmembrane helix</keyword>
<evidence type="ECO:0000256" key="5">
    <source>
        <dbReference type="ARBA" id="ARBA00022989"/>
    </source>
</evidence>
<name>A0A089NDN6_9BACL</name>
<keyword evidence="4 7" id="KW-0812">Transmembrane</keyword>
<gene>
    <name evidence="9" type="ORF">PGRAT_05235</name>
</gene>
<feature type="transmembrane region" description="Helical" evidence="7">
    <location>
        <begin position="184"/>
        <end position="206"/>
    </location>
</feature>
<evidence type="ECO:0000313" key="9">
    <source>
        <dbReference type="EMBL" id="AIQ67104.1"/>
    </source>
</evidence>
<dbReference type="eggNOG" id="COG0395">
    <property type="taxonomic scope" value="Bacteria"/>
</dbReference>
<dbReference type="PANTHER" id="PTHR43744">
    <property type="entry name" value="ABC TRANSPORTER PERMEASE PROTEIN MG189-RELATED-RELATED"/>
    <property type="match status" value="1"/>
</dbReference>
<dbReference type="KEGG" id="pgm:PGRAT_05235"/>
<keyword evidence="6 7" id="KW-0472">Membrane</keyword>
<dbReference type="Gene3D" id="1.10.3720.10">
    <property type="entry name" value="MetI-like"/>
    <property type="match status" value="1"/>
</dbReference>
<organism evidence="9 10">
    <name type="scientific">Paenibacillus graminis</name>
    <dbReference type="NCBI Taxonomy" id="189425"/>
    <lineage>
        <taxon>Bacteria</taxon>
        <taxon>Bacillati</taxon>
        <taxon>Bacillota</taxon>
        <taxon>Bacilli</taxon>
        <taxon>Bacillales</taxon>
        <taxon>Paenibacillaceae</taxon>
        <taxon>Paenibacillus</taxon>
    </lineage>
</organism>
<sequence>MYHKTLSYRVFSVFNNVFLTLISVLCLLPLFHLLMVSLSSTAPANAGLVTFWPIGFTLEAYAKTFDNANFLSSLWVSVERTVLGTAMALVVNTIAAYALSKETHVFRARNIYLWYFVITMLFSGGLIPGYILILKLGLMDSLMALILPGLVAVFNIILLLNFFRTVPKDLEEAAFIDGAGHFRTFYSVYLPVSMPVLATVSLFIMVGHWNAYFDGIIYIKDASKLPLATFMQTIIVQADMSKLDPAAVANLSQRTIRASQIFISALPILLVYPFLQRYFVTGIVVGAVKE</sequence>
<evidence type="ECO:0000256" key="2">
    <source>
        <dbReference type="ARBA" id="ARBA00022448"/>
    </source>
</evidence>
<evidence type="ECO:0000256" key="1">
    <source>
        <dbReference type="ARBA" id="ARBA00004651"/>
    </source>
</evidence>
<keyword evidence="3" id="KW-1003">Cell membrane</keyword>
<evidence type="ECO:0000259" key="8">
    <source>
        <dbReference type="PROSITE" id="PS50928"/>
    </source>
</evidence>
<feature type="domain" description="ABC transmembrane type-1" evidence="8">
    <location>
        <begin position="74"/>
        <end position="272"/>
    </location>
</feature>
<dbReference type="Proteomes" id="UP000029500">
    <property type="component" value="Chromosome"/>
</dbReference>
<feature type="transmembrane region" description="Helical" evidence="7">
    <location>
        <begin position="81"/>
        <end position="100"/>
    </location>
</feature>
<dbReference type="GO" id="GO:0055085">
    <property type="term" value="P:transmembrane transport"/>
    <property type="evidence" value="ECO:0007669"/>
    <property type="project" value="InterPro"/>
</dbReference>
<comment type="subcellular location">
    <subcellularLocation>
        <location evidence="1 7">Cell membrane</location>
        <topology evidence="1 7">Multi-pass membrane protein</topology>
    </subcellularLocation>
</comment>
<evidence type="ECO:0000256" key="4">
    <source>
        <dbReference type="ARBA" id="ARBA00022692"/>
    </source>
</evidence>
<accession>A0A089NDN6</accession>
<feature type="transmembrane region" description="Helical" evidence="7">
    <location>
        <begin position="145"/>
        <end position="163"/>
    </location>
</feature>
<dbReference type="SUPFAM" id="SSF161098">
    <property type="entry name" value="MetI-like"/>
    <property type="match status" value="1"/>
</dbReference>
<dbReference type="InterPro" id="IPR000515">
    <property type="entry name" value="MetI-like"/>
</dbReference>
<keyword evidence="10" id="KW-1185">Reference proteome</keyword>
<dbReference type="HOGENOM" id="CLU_016047_1_0_9"/>
<keyword evidence="2 7" id="KW-0813">Transport</keyword>
<feature type="transmembrane region" description="Helical" evidence="7">
    <location>
        <begin position="112"/>
        <end position="133"/>
    </location>
</feature>
<evidence type="ECO:0000313" key="10">
    <source>
        <dbReference type="Proteomes" id="UP000029500"/>
    </source>
</evidence>
<protein>
    <submittedName>
        <fullName evidence="9">ABC transporter permease</fullName>
    </submittedName>
</protein>
<feature type="transmembrane region" description="Helical" evidence="7">
    <location>
        <begin position="258"/>
        <end position="275"/>
    </location>
</feature>
<dbReference type="InterPro" id="IPR035906">
    <property type="entry name" value="MetI-like_sf"/>
</dbReference>
<dbReference type="GO" id="GO:0005886">
    <property type="term" value="C:plasma membrane"/>
    <property type="evidence" value="ECO:0007669"/>
    <property type="project" value="UniProtKB-SubCell"/>
</dbReference>
<reference evidence="9 10" key="1">
    <citation type="submission" date="2014-08" db="EMBL/GenBank/DDBJ databases">
        <title>Comparative genomics of the Paenibacillus odorifer group.</title>
        <authorList>
            <person name="den Bakker H.C."/>
            <person name="Tsai Y.-C."/>
            <person name="Martin N."/>
            <person name="Korlach J."/>
            <person name="Wiedmann M."/>
        </authorList>
    </citation>
    <scope>NUCLEOTIDE SEQUENCE [LARGE SCALE GENOMIC DNA]</scope>
    <source>
        <strain evidence="9 10">DSM 15220</strain>
    </source>
</reference>
<dbReference type="RefSeq" id="WP_025707514.1">
    <property type="nucleotide sequence ID" value="NZ_CP009287.1"/>
</dbReference>
<evidence type="ECO:0000256" key="6">
    <source>
        <dbReference type="ARBA" id="ARBA00023136"/>
    </source>
</evidence>
<proteinExistence type="inferred from homology"/>